<evidence type="ECO:0000313" key="3">
    <source>
        <dbReference type="EMBL" id="CAB3261927.1"/>
    </source>
</evidence>
<feature type="region of interest" description="Disordered" evidence="2">
    <location>
        <begin position="687"/>
        <end position="714"/>
    </location>
</feature>
<feature type="compositionally biased region" description="Polar residues" evidence="2">
    <location>
        <begin position="430"/>
        <end position="439"/>
    </location>
</feature>
<organism evidence="3">
    <name type="scientific">Phallusia mammillata</name>
    <dbReference type="NCBI Taxonomy" id="59560"/>
    <lineage>
        <taxon>Eukaryota</taxon>
        <taxon>Metazoa</taxon>
        <taxon>Chordata</taxon>
        <taxon>Tunicata</taxon>
        <taxon>Ascidiacea</taxon>
        <taxon>Phlebobranchia</taxon>
        <taxon>Ascidiidae</taxon>
        <taxon>Phallusia</taxon>
    </lineage>
</organism>
<feature type="compositionally biased region" description="Polar residues" evidence="2">
    <location>
        <begin position="41"/>
        <end position="59"/>
    </location>
</feature>
<dbReference type="EMBL" id="LR786538">
    <property type="protein sequence ID" value="CAB3261927.1"/>
    <property type="molecule type" value="mRNA"/>
</dbReference>
<feature type="coiled-coil region" evidence="1">
    <location>
        <begin position="569"/>
        <end position="617"/>
    </location>
</feature>
<proteinExistence type="evidence at transcript level"/>
<feature type="compositionally biased region" description="Low complexity" evidence="2">
    <location>
        <begin position="914"/>
        <end position="934"/>
    </location>
</feature>
<feature type="compositionally biased region" description="Polar residues" evidence="2">
    <location>
        <begin position="961"/>
        <end position="971"/>
    </location>
</feature>
<evidence type="ECO:0000256" key="1">
    <source>
        <dbReference type="SAM" id="Coils"/>
    </source>
</evidence>
<sequence length="1134" mass="125577">MSSAGVAGKFRSSFSSRQSLSNSSGIPRLRSSQGIRKKKTNQVGENKSTMPKTCVSSKPNKAVKKKPVTEIKPHEPSHGKTLQSRGERKVLSNLSNSPALPKEQKVKKETKNTMFVDQTEFEFKADPNSLANILNNEPLQVENLQRQSDMLFFADGRPSLCRRVPIVRNSFANGRASMQGPGRILSHKKAPRPAASKAQQTFLHQSAATSRHSLYSVVKGRNSHAPTDARSRIQIGRQSLQQGRKTGKQSKIVNTLQPLPFKSPTAQRILSRKNEVRISASPALRIPCPVTSTPPPQRVLSTKRKPLIRWADENDKIVQDKLAVHLFEDSPSSPKVVSKKELPKTPVSILKSRKHTKRNSLTPPVVKKEKKPDLEDDCTIEIISPHLLNEIIPVKKEINASPELPTATIKTEKTSPQHVTQQKQLKDQQSKTTSQQNHIKLKTVSPSGAVTKQKLTDKIPQKDQPATQQKVVDIDKVLNLMTKQISTVKRRSVQAEVLNIYQQMALQLKGVETIAEEVESDADGKVPDIMVSTMTDSEPPKNIPTSQDVYKTQTPQHEPVNKLLTPENMNKLQQSFEETNKSLDELALKTEEIHREMHQLQLDKEKLQALRLQAKLRKENFRNFSTPITSSTNNKQPEETQKRATLADDIFSLDKVVGVDLNNGALEFRNNEQSPILTARIEFKSNPSPEILKQKSSDTNHKTSSSPNIAPQNPFPDDLCAVLSKELQLKNTKTSCKELVQSAHTSNSSRTEVKQEDKGSLPQPLLDKSGAKLASTNCSNSTTNHCILSGSKQITPLDGAGELLQTGDSLLGLCSKQTSHQPLFDKTCANKSSKDFLNITTNRDLQQDDNVTLSLGGATEHKPENTTAGLSSKTCSKIGLKDDSSVNNIFSRPGELNKIISSSSLSPPLFSTTFKPTANSTGSTESSVNSTESSRASQIKNTKGSCQATFYDSYKETKSFFRQNEPTSSHTHSSDPRRENVEMTQETKPFKSFQDSEFVFKKPSYPVQQCPAPDTTNTISRPTPLQLYQIQTPKAFRDLRSKYMNWNKDSHKNKMKNQFAQALLDEEVALLTCRIVKPPSSVVCAKKTVDPVATSLDCGDDTHFVPVVQTPTSGKKKSEIIGNGSAFSAYSAHP</sequence>
<accession>A0A6F9DH92</accession>
<feature type="region of interest" description="Disordered" evidence="2">
    <location>
        <begin position="914"/>
        <end position="942"/>
    </location>
</feature>
<gene>
    <name evidence="3" type="primary">LOC100177706</name>
</gene>
<feature type="region of interest" description="Disordered" evidence="2">
    <location>
        <begin position="332"/>
        <end position="372"/>
    </location>
</feature>
<evidence type="ECO:0000256" key="2">
    <source>
        <dbReference type="SAM" id="MobiDB-lite"/>
    </source>
</evidence>
<protein>
    <submittedName>
        <fullName evidence="3">Uncharacterized protein LOC100177706</fullName>
    </submittedName>
</protein>
<feature type="region of interest" description="Disordered" evidence="2">
    <location>
        <begin position="403"/>
        <end position="439"/>
    </location>
</feature>
<keyword evidence="1" id="KW-0175">Coiled coil</keyword>
<feature type="compositionally biased region" description="Low complexity" evidence="2">
    <location>
        <begin position="12"/>
        <end position="24"/>
    </location>
</feature>
<feature type="compositionally biased region" description="Basic and acidic residues" evidence="2">
    <location>
        <begin position="692"/>
        <end position="701"/>
    </location>
</feature>
<feature type="region of interest" description="Disordered" evidence="2">
    <location>
        <begin position="961"/>
        <end position="988"/>
    </location>
</feature>
<feature type="compositionally biased region" description="Basic and acidic residues" evidence="2">
    <location>
        <begin position="972"/>
        <end position="981"/>
    </location>
</feature>
<feature type="region of interest" description="Disordered" evidence="2">
    <location>
        <begin position="740"/>
        <end position="768"/>
    </location>
</feature>
<feature type="compositionally biased region" description="Polar residues" evidence="2">
    <location>
        <begin position="702"/>
        <end position="711"/>
    </location>
</feature>
<dbReference type="AlphaFoldDB" id="A0A6F9DH92"/>
<reference evidence="3" key="1">
    <citation type="submission" date="2020-04" db="EMBL/GenBank/DDBJ databases">
        <authorList>
            <person name="Neveu A P."/>
        </authorList>
    </citation>
    <scope>NUCLEOTIDE SEQUENCE</scope>
    <source>
        <tissue evidence="3">Whole embryo</tissue>
    </source>
</reference>
<feature type="region of interest" description="Disordered" evidence="2">
    <location>
        <begin position="1"/>
        <end position="107"/>
    </location>
</feature>
<feature type="compositionally biased region" description="Basic and acidic residues" evidence="2">
    <location>
        <begin position="67"/>
        <end position="78"/>
    </location>
</feature>
<name>A0A6F9DH92_9ASCI</name>